<dbReference type="GO" id="GO:0034976">
    <property type="term" value="P:response to endoplasmic reticulum stress"/>
    <property type="evidence" value="ECO:0007669"/>
    <property type="project" value="TreeGrafter"/>
</dbReference>
<dbReference type="InterPro" id="IPR001356">
    <property type="entry name" value="HD"/>
</dbReference>
<gene>
    <name evidence="8" type="ORF">CRE_14304</name>
</gene>
<accession>E3NEY0</accession>
<dbReference type="EMBL" id="DS268629">
    <property type="protein sequence ID" value="EFO95850.1"/>
    <property type="molecule type" value="Genomic_DNA"/>
</dbReference>
<feature type="coiled-coil region" evidence="5">
    <location>
        <begin position="331"/>
        <end position="409"/>
    </location>
</feature>
<feature type="domain" description="Homeobox" evidence="7">
    <location>
        <begin position="118"/>
        <end position="169"/>
    </location>
</feature>
<dbReference type="SUPFAM" id="SSF46689">
    <property type="entry name" value="Homeodomain-like"/>
    <property type="match status" value="1"/>
</dbReference>
<dbReference type="KEGG" id="crq:GCK72_026004"/>
<keyword evidence="9" id="KW-1185">Reference proteome</keyword>
<dbReference type="AlphaFoldDB" id="E3NEY0"/>
<dbReference type="GeneID" id="9801448"/>
<dbReference type="eggNOG" id="KOG0190">
    <property type="taxonomic scope" value="Eukaryota"/>
</dbReference>
<feature type="compositionally biased region" description="Polar residues" evidence="6">
    <location>
        <begin position="207"/>
        <end position="235"/>
    </location>
</feature>
<evidence type="ECO:0000313" key="9">
    <source>
        <dbReference type="Proteomes" id="UP000008281"/>
    </source>
</evidence>
<dbReference type="GO" id="GO:0005783">
    <property type="term" value="C:endoplasmic reticulum"/>
    <property type="evidence" value="ECO:0007669"/>
    <property type="project" value="TreeGrafter"/>
</dbReference>
<dbReference type="CDD" id="cd00086">
    <property type="entry name" value="homeodomain"/>
    <property type="match status" value="1"/>
</dbReference>
<feature type="region of interest" description="Disordered" evidence="6">
    <location>
        <begin position="625"/>
        <end position="646"/>
    </location>
</feature>
<dbReference type="GO" id="GO:0006457">
    <property type="term" value="P:protein folding"/>
    <property type="evidence" value="ECO:0007669"/>
    <property type="project" value="TreeGrafter"/>
</dbReference>
<protein>
    <recommendedName>
        <fullName evidence="7">Homeobox domain-containing protein</fullName>
    </recommendedName>
</protein>
<evidence type="ECO:0000256" key="4">
    <source>
        <dbReference type="RuleBase" id="RU000682"/>
    </source>
</evidence>
<comment type="similarity">
    <text evidence="2">Belongs to the protein disulfide isomerase family.</text>
</comment>
<dbReference type="RefSeq" id="XP_003093033.2">
    <property type="nucleotide sequence ID" value="XM_003092985.2"/>
</dbReference>
<organism evidence="9">
    <name type="scientific">Caenorhabditis remanei</name>
    <name type="common">Caenorhabditis vulgaris</name>
    <dbReference type="NCBI Taxonomy" id="31234"/>
    <lineage>
        <taxon>Eukaryota</taxon>
        <taxon>Metazoa</taxon>
        <taxon>Ecdysozoa</taxon>
        <taxon>Nematoda</taxon>
        <taxon>Chromadorea</taxon>
        <taxon>Rhabditida</taxon>
        <taxon>Rhabditina</taxon>
        <taxon>Rhabditomorpha</taxon>
        <taxon>Rhabditoidea</taxon>
        <taxon>Rhabditidae</taxon>
        <taxon>Peloderinae</taxon>
        <taxon>Caenorhabditis</taxon>
    </lineage>
</organism>
<keyword evidence="3 4" id="KW-0371">Homeobox</keyword>
<feature type="DNA-binding region" description="Homeobox" evidence="3">
    <location>
        <begin position="120"/>
        <end position="170"/>
    </location>
</feature>
<name>E3NEY0_CAERE</name>
<dbReference type="Proteomes" id="UP000008281">
    <property type="component" value="Unassembled WGS sequence"/>
</dbReference>
<dbReference type="GO" id="GO:0005634">
    <property type="term" value="C:nucleus"/>
    <property type="evidence" value="ECO:0007669"/>
    <property type="project" value="UniProtKB-SubCell"/>
</dbReference>
<evidence type="ECO:0000256" key="1">
    <source>
        <dbReference type="ARBA" id="ARBA00004123"/>
    </source>
</evidence>
<evidence type="ECO:0000256" key="6">
    <source>
        <dbReference type="SAM" id="MobiDB-lite"/>
    </source>
</evidence>
<dbReference type="GO" id="GO:0003756">
    <property type="term" value="F:protein disulfide isomerase activity"/>
    <property type="evidence" value="ECO:0007669"/>
    <property type="project" value="TreeGrafter"/>
</dbReference>
<comment type="subcellular location">
    <subcellularLocation>
        <location evidence="1 3 4">Nucleus</location>
    </subcellularLocation>
</comment>
<reference evidence="8" key="1">
    <citation type="submission" date="2007-07" db="EMBL/GenBank/DDBJ databases">
        <title>PCAP assembly of the Caenorhabditis remanei genome.</title>
        <authorList>
            <consortium name="The Caenorhabditis remanei Sequencing Consortium"/>
            <person name="Wilson R.K."/>
        </authorList>
    </citation>
    <scope>NUCLEOTIDE SEQUENCE [LARGE SCALE GENOMIC DNA]</scope>
    <source>
        <strain evidence="8">PB4641</strain>
    </source>
</reference>
<evidence type="ECO:0000256" key="5">
    <source>
        <dbReference type="SAM" id="Coils"/>
    </source>
</evidence>
<evidence type="ECO:0000256" key="3">
    <source>
        <dbReference type="PROSITE-ProRule" id="PRU00108"/>
    </source>
</evidence>
<evidence type="ECO:0000256" key="2">
    <source>
        <dbReference type="ARBA" id="ARBA00006347"/>
    </source>
</evidence>
<feature type="region of interest" description="Disordered" evidence="6">
    <location>
        <begin position="207"/>
        <end position="237"/>
    </location>
</feature>
<dbReference type="CTD" id="9801448"/>
<dbReference type="InterPro" id="IPR009057">
    <property type="entry name" value="Homeodomain-like_sf"/>
</dbReference>
<sequence length="663" mass="75408">MLLLHIHPKMKSAADQLSDSLQACVNFWYILDSSGMKQTPEQDERLVNVIKNAIADNTIKSTSKFPIVRFVYSNSTAADVAKWKSLLDEAEEESRIADLVDEPADYFDTTEPNFFNYLSELQVETLEEAFVKNPHPTLDEATAIANNIDLCADEVLGWFNAHRYEKSYPSLISEDVTKDAKRSGDVKLLDNRTTDLRKRKISVSPTFQRPLQKVPKSSPSNQRIQPSSTIQSTPFPSDECKLDKNIDKSQMHVASFKRTPVENEVMCKLILDLTKENQSLKMQLKEGVEKEKAKDEEIGKLRADGVFLEMLEMGKTLKTLIESESVKSAQLESMEKNYAQLENISSNRTQRLEKKIANLEVKNRELELKPKPEDYAKLEMKAKKAERSLEDIKYQMNLKDERIKELEQILHLDSIDNGKDNTLEFQLAKKTETIIKLTREINSTLKPEIKFLKEEVAEYNKTLKEVNVKRFEATQESRDLKIQNKMMLNTIFGLRAKCEDPKGIKAICEKLNRERLEILGVEEKLHGEIDELKESIEYLQEKKVDLQEVISDLHKDNVDKVINGKESIPVEFPCAHCKSLATEYAKAGTQPSDEGSEIKFDATVHEKVSSKFEVRGDPTIKLLRNVTPQENNGGRDHDSAPVAKPLSDADAVKELLASADFVA</sequence>
<dbReference type="InterPro" id="IPR013766">
    <property type="entry name" value="Thioredoxin_domain"/>
</dbReference>
<dbReference type="Gene3D" id="1.10.10.60">
    <property type="entry name" value="Homeodomain-like"/>
    <property type="match status" value="1"/>
</dbReference>
<evidence type="ECO:0000259" key="7">
    <source>
        <dbReference type="PROSITE" id="PS50071"/>
    </source>
</evidence>
<dbReference type="STRING" id="31234.E3NEY0"/>
<dbReference type="GO" id="GO:0003677">
    <property type="term" value="F:DNA binding"/>
    <property type="evidence" value="ECO:0007669"/>
    <property type="project" value="UniProtKB-UniRule"/>
</dbReference>
<dbReference type="PROSITE" id="PS50071">
    <property type="entry name" value="HOMEOBOX_2"/>
    <property type="match status" value="1"/>
</dbReference>
<dbReference type="PANTHER" id="PTHR18929:SF240">
    <property type="entry name" value="PROTEIN DISULFIDE-ISOMERASE"/>
    <property type="match status" value="1"/>
</dbReference>
<dbReference type="Gene3D" id="3.40.30.10">
    <property type="entry name" value="Glutaredoxin"/>
    <property type="match status" value="1"/>
</dbReference>
<keyword evidence="3 4" id="KW-0238">DNA-binding</keyword>
<keyword evidence="3 4" id="KW-0539">Nucleus</keyword>
<evidence type="ECO:0000313" key="8">
    <source>
        <dbReference type="EMBL" id="EFO95850.1"/>
    </source>
</evidence>
<dbReference type="HOGENOM" id="CLU_414035_0_0_1"/>
<dbReference type="PANTHER" id="PTHR18929">
    <property type="entry name" value="PROTEIN DISULFIDE ISOMERASE"/>
    <property type="match status" value="1"/>
</dbReference>
<feature type="coiled-coil region" evidence="5">
    <location>
        <begin position="522"/>
        <end position="556"/>
    </location>
</feature>
<dbReference type="Pfam" id="PF00046">
    <property type="entry name" value="Homeodomain"/>
    <property type="match status" value="1"/>
</dbReference>
<dbReference type="InParanoid" id="E3NEY0"/>
<dbReference type="InterPro" id="IPR036249">
    <property type="entry name" value="Thioredoxin-like_sf"/>
</dbReference>
<dbReference type="Pfam" id="PF00085">
    <property type="entry name" value="Thioredoxin"/>
    <property type="match status" value="1"/>
</dbReference>
<dbReference type="SUPFAM" id="SSF52833">
    <property type="entry name" value="Thioredoxin-like"/>
    <property type="match status" value="1"/>
</dbReference>
<keyword evidence="5" id="KW-0175">Coiled coil</keyword>
<proteinExistence type="inferred from homology"/>